<dbReference type="GO" id="GO:0007018">
    <property type="term" value="P:microtubule-based movement"/>
    <property type="evidence" value="ECO:0007669"/>
    <property type="project" value="InterPro"/>
</dbReference>
<reference evidence="5" key="1">
    <citation type="submission" date="2017-02" db="UniProtKB">
        <authorList>
            <consortium name="WormBaseParasite"/>
        </authorList>
    </citation>
    <scope>IDENTIFICATION</scope>
</reference>
<evidence type="ECO:0000313" key="4">
    <source>
        <dbReference type="Proteomes" id="UP000046393"/>
    </source>
</evidence>
<accession>A0A0N5AMA5</accession>
<evidence type="ECO:0000259" key="3">
    <source>
        <dbReference type="Pfam" id="PF00225"/>
    </source>
</evidence>
<sequence length="171" mass="18845">MEQFSRMDRQILVELDVIGPGLLAVTFKKFVDEGLAKREVAETAMSNGSSSPHAILTFTIKITAYGNDGITVNKCSRLNLVDLAGCFIFRCWCWDDFADASEAINQGKDLVTAVRGKISDVEKEFISAKEDCDVAVDCVNDLMHGSGSYRSKVCYVRRLSEQLASSKECVV</sequence>
<evidence type="ECO:0000256" key="2">
    <source>
        <dbReference type="ARBA" id="ARBA00022840"/>
    </source>
</evidence>
<name>A0A0N5AMA5_9BILA</name>
<dbReference type="GO" id="GO:0003777">
    <property type="term" value="F:microtubule motor activity"/>
    <property type="evidence" value="ECO:0007669"/>
    <property type="project" value="InterPro"/>
</dbReference>
<dbReference type="WBParaSite" id="SMUV_0000570701-mRNA-1">
    <property type="protein sequence ID" value="SMUV_0000570701-mRNA-1"/>
    <property type="gene ID" value="SMUV_0000570701"/>
</dbReference>
<dbReference type="InterPro" id="IPR001752">
    <property type="entry name" value="Kinesin_motor_dom"/>
</dbReference>
<evidence type="ECO:0000313" key="5">
    <source>
        <dbReference type="WBParaSite" id="SMUV_0000570701-mRNA-1"/>
    </source>
</evidence>
<dbReference type="GO" id="GO:0008017">
    <property type="term" value="F:microtubule binding"/>
    <property type="evidence" value="ECO:0007669"/>
    <property type="project" value="InterPro"/>
</dbReference>
<dbReference type="Proteomes" id="UP000046393">
    <property type="component" value="Unplaced"/>
</dbReference>
<dbReference type="SUPFAM" id="SSF52540">
    <property type="entry name" value="P-loop containing nucleoside triphosphate hydrolases"/>
    <property type="match status" value="1"/>
</dbReference>
<dbReference type="STRING" id="451379.A0A0N5AMA5"/>
<keyword evidence="1" id="KW-0547">Nucleotide-binding</keyword>
<dbReference type="InterPro" id="IPR036961">
    <property type="entry name" value="Kinesin_motor_dom_sf"/>
</dbReference>
<proteinExistence type="predicted"/>
<dbReference type="GO" id="GO:0005524">
    <property type="term" value="F:ATP binding"/>
    <property type="evidence" value="ECO:0007669"/>
    <property type="project" value="UniProtKB-KW"/>
</dbReference>
<organism evidence="4 5">
    <name type="scientific">Syphacia muris</name>
    <dbReference type="NCBI Taxonomy" id="451379"/>
    <lineage>
        <taxon>Eukaryota</taxon>
        <taxon>Metazoa</taxon>
        <taxon>Ecdysozoa</taxon>
        <taxon>Nematoda</taxon>
        <taxon>Chromadorea</taxon>
        <taxon>Rhabditida</taxon>
        <taxon>Spirurina</taxon>
        <taxon>Oxyuridomorpha</taxon>
        <taxon>Oxyuroidea</taxon>
        <taxon>Oxyuridae</taxon>
        <taxon>Syphacia</taxon>
    </lineage>
</organism>
<dbReference type="Pfam" id="PF00225">
    <property type="entry name" value="Kinesin"/>
    <property type="match status" value="1"/>
</dbReference>
<dbReference type="InterPro" id="IPR027417">
    <property type="entry name" value="P-loop_NTPase"/>
</dbReference>
<dbReference type="AlphaFoldDB" id="A0A0N5AMA5"/>
<protein>
    <submittedName>
        <fullName evidence="5">Kinesin motor domain-containing protein</fullName>
    </submittedName>
</protein>
<keyword evidence="2" id="KW-0067">ATP-binding</keyword>
<keyword evidence="4" id="KW-1185">Reference proteome</keyword>
<evidence type="ECO:0000256" key="1">
    <source>
        <dbReference type="ARBA" id="ARBA00022741"/>
    </source>
</evidence>
<feature type="domain" description="Kinesin motor" evidence="3">
    <location>
        <begin position="27"/>
        <end position="85"/>
    </location>
</feature>
<dbReference type="Gene3D" id="3.40.850.10">
    <property type="entry name" value="Kinesin motor domain"/>
    <property type="match status" value="1"/>
</dbReference>